<proteinExistence type="predicted"/>
<organism evidence="1">
    <name type="scientific">Anguilla anguilla</name>
    <name type="common">European freshwater eel</name>
    <name type="synonym">Muraena anguilla</name>
    <dbReference type="NCBI Taxonomy" id="7936"/>
    <lineage>
        <taxon>Eukaryota</taxon>
        <taxon>Metazoa</taxon>
        <taxon>Chordata</taxon>
        <taxon>Craniata</taxon>
        <taxon>Vertebrata</taxon>
        <taxon>Euteleostomi</taxon>
        <taxon>Actinopterygii</taxon>
        <taxon>Neopterygii</taxon>
        <taxon>Teleostei</taxon>
        <taxon>Anguilliformes</taxon>
        <taxon>Anguillidae</taxon>
        <taxon>Anguilla</taxon>
    </lineage>
</organism>
<dbReference type="AlphaFoldDB" id="A0A0E9VJR5"/>
<dbReference type="EMBL" id="GBXM01031104">
    <property type="protein sequence ID" value="JAH77473.1"/>
    <property type="molecule type" value="Transcribed_RNA"/>
</dbReference>
<reference evidence="1" key="2">
    <citation type="journal article" date="2015" name="Fish Shellfish Immunol.">
        <title>Early steps in the European eel (Anguilla anguilla)-Vibrio vulnificus interaction in the gills: Role of the RtxA13 toxin.</title>
        <authorList>
            <person name="Callol A."/>
            <person name="Pajuelo D."/>
            <person name="Ebbesson L."/>
            <person name="Teles M."/>
            <person name="MacKenzie S."/>
            <person name="Amaro C."/>
        </authorList>
    </citation>
    <scope>NUCLEOTIDE SEQUENCE</scope>
</reference>
<accession>A0A0E9VJR5</accession>
<protein>
    <submittedName>
        <fullName evidence="1">Uncharacterized protein</fullName>
    </submittedName>
</protein>
<evidence type="ECO:0000313" key="1">
    <source>
        <dbReference type="EMBL" id="JAH77473.1"/>
    </source>
</evidence>
<sequence>MLISHPFVCVPNYYDTLCLHHARFRSVLFRIHVGKMLIDSTW</sequence>
<reference evidence="1" key="1">
    <citation type="submission" date="2014-11" db="EMBL/GenBank/DDBJ databases">
        <authorList>
            <person name="Amaro Gonzalez C."/>
        </authorList>
    </citation>
    <scope>NUCLEOTIDE SEQUENCE</scope>
</reference>
<name>A0A0E9VJR5_ANGAN</name>